<dbReference type="Pfam" id="PF12399">
    <property type="entry name" value="BCA_ABC_TP_C"/>
    <property type="match status" value="1"/>
</dbReference>
<evidence type="ECO:0000259" key="5">
    <source>
        <dbReference type="PROSITE" id="PS50893"/>
    </source>
</evidence>
<dbReference type="STRING" id="1547922.ISF6_3827"/>
<dbReference type="PANTHER" id="PTHR45772:SF3">
    <property type="entry name" value="ABC TRANSPORTER ATP-BINDING PROTEIN"/>
    <property type="match status" value="1"/>
</dbReference>
<dbReference type="PROSITE" id="PS50893">
    <property type="entry name" value="ABC_TRANSPORTER_2"/>
    <property type="match status" value="1"/>
</dbReference>
<feature type="domain" description="ABC transporter" evidence="5">
    <location>
        <begin position="24"/>
        <end position="265"/>
    </location>
</feature>
<dbReference type="InterPro" id="IPR003439">
    <property type="entry name" value="ABC_transporter-like_ATP-bd"/>
</dbReference>
<dbReference type="EMBL" id="BBYR01000006">
    <property type="protein sequence ID" value="GAP34048.1"/>
    <property type="molecule type" value="Genomic_DNA"/>
</dbReference>
<dbReference type="Gene3D" id="3.40.50.300">
    <property type="entry name" value="P-loop containing nucleotide triphosphate hydrolases"/>
    <property type="match status" value="1"/>
</dbReference>
<evidence type="ECO:0000313" key="6">
    <source>
        <dbReference type="EMBL" id="GAP34048.1"/>
    </source>
</evidence>
<reference evidence="6 7" key="2">
    <citation type="journal article" date="2016" name="Science">
        <title>A bacterium that degrades and assimilates poly(ethylene terephthalate).</title>
        <authorList>
            <person name="Yoshida S."/>
            <person name="Hiraga K."/>
            <person name="Takehana T."/>
            <person name="Taniguchi I."/>
            <person name="Yamaji H."/>
            <person name="Maeda Y."/>
            <person name="Toyohara K."/>
            <person name="Miyamoto K."/>
            <person name="Kimura Y."/>
            <person name="Oda K."/>
        </authorList>
    </citation>
    <scope>NUCLEOTIDE SEQUENCE [LARGE SCALE GENOMIC DNA]</scope>
    <source>
        <strain evidence="7">NBRC 110686 / TISTR 2288 / 201-F6</strain>
    </source>
</reference>
<dbReference type="GO" id="GO:0005524">
    <property type="term" value="F:ATP binding"/>
    <property type="evidence" value="ECO:0007669"/>
    <property type="project" value="UniProtKB-KW"/>
</dbReference>
<keyword evidence="1" id="KW-0813">Transport</keyword>
<keyword evidence="2" id="KW-0472">Membrane</keyword>
<dbReference type="GO" id="GO:0016887">
    <property type="term" value="F:ATP hydrolysis activity"/>
    <property type="evidence" value="ECO:0007669"/>
    <property type="project" value="InterPro"/>
</dbReference>
<dbReference type="InterPro" id="IPR003593">
    <property type="entry name" value="AAA+_ATPase"/>
</dbReference>
<name>A0A0K8NUK1_PISS1</name>
<keyword evidence="2" id="KW-1003">Cell membrane</keyword>
<dbReference type="PANTHER" id="PTHR45772">
    <property type="entry name" value="CONSERVED COMPONENT OF ABC TRANSPORTER FOR NATURAL AMINO ACIDS-RELATED"/>
    <property type="match status" value="1"/>
</dbReference>
<comment type="caution">
    <text evidence="6">The sequence shown here is derived from an EMBL/GenBank/DDBJ whole genome shotgun (WGS) entry which is preliminary data.</text>
</comment>
<dbReference type="Proteomes" id="UP000037660">
    <property type="component" value="Unassembled WGS sequence"/>
</dbReference>
<dbReference type="SUPFAM" id="SSF52540">
    <property type="entry name" value="P-loop containing nucleoside triphosphate hydrolases"/>
    <property type="match status" value="1"/>
</dbReference>
<evidence type="ECO:0000313" key="7">
    <source>
        <dbReference type="Proteomes" id="UP000037660"/>
    </source>
</evidence>
<dbReference type="Pfam" id="PF00005">
    <property type="entry name" value="ABC_tran"/>
    <property type="match status" value="1"/>
</dbReference>
<dbReference type="CDD" id="cd03219">
    <property type="entry name" value="ABC_Mj1267_LivG_branched"/>
    <property type="match status" value="1"/>
</dbReference>
<dbReference type="InterPro" id="IPR032823">
    <property type="entry name" value="BCA_ABC_TP_C"/>
</dbReference>
<keyword evidence="3" id="KW-0547">Nucleotide-binding</keyword>
<dbReference type="InterPro" id="IPR051120">
    <property type="entry name" value="ABC_AA/LPS_Transport"/>
</dbReference>
<dbReference type="AlphaFoldDB" id="A0A0K8NUK1"/>
<dbReference type="OrthoDB" id="9781337at2"/>
<reference evidence="7" key="1">
    <citation type="submission" date="2015-07" db="EMBL/GenBank/DDBJ databases">
        <title>Discovery of a poly(ethylene terephthalate assimilation.</title>
        <authorList>
            <person name="Yoshida S."/>
            <person name="Hiraga K."/>
            <person name="Takehana T."/>
            <person name="Taniguchi I."/>
            <person name="Yamaji H."/>
            <person name="Maeda Y."/>
            <person name="Toyohara K."/>
            <person name="Miyamoto K."/>
            <person name="Kimura Y."/>
            <person name="Oda K."/>
        </authorList>
    </citation>
    <scope>NUCLEOTIDE SEQUENCE [LARGE SCALE GENOMIC DNA]</scope>
    <source>
        <strain evidence="7">NBRC 110686 / TISTR 2288 / 201-F6</strain>
    </source>
</reference>
<gene>
    <name evidence="6" type="ORF">ISF6_3827</name>
</gene>
<keyword evidence="7" id="KW-1185">Reference proteome</keyword>
<evidence type="ECO:0000256" key="4">
    <source>
        <dbReference type="ARBA" id="ARBA00022840"/>
    </source>
</evidence>
<dbReference type="InterPro" id="IPR027417">
    <property type="entry name" value="P-loop_NTPase"/>
</dbReference>
<evidence type="ECO:0000256" key="1">
    <source>
        <dbReference type="ARBA" id="ARBA00022448"/>
    </source>
</evidence>
<evidence type="ECO:0000256" key="2">
    <source>
        <dbReference type="ARBA" id="ARBA00022475"/>
    </source>
</evidence>
<sequence>MPDGDPGSTPWAGPGPVAAGEPLLALRGLHKAFGETEVIRGVDLALQPGERHALIGPNGAGKSTLFHLISGQLRPSAGEIRFAGQRIDGWAPERINRAGLARSFQITNVFPRLTVLENLRIAVMQRHRVQYSFWRRLASLAPVRRRSEELLERVRLQARAGSLAGEMSYSEQRSLELAMTLASEPRLILLDEPMAGMSREETAYTGALIREVADGRALLLVEHDMDVVFALGERVSVLVYGQLVATGTPEEIRRHPGVREAYLGEEAAA</sequence>
<proteinExistence type="predicted"/>
<protein>
    <submittedName>
        <fullName evidence="6">Branched-chain amino acid transport ATP-binding protein LivG</fullName>
    </submittedName>
</protein>
<accession>A0A0K8NUK1</accession>
<organism evidence="6 7">
    <name type="scientific">Piscinibacter sakaiensis</name>
    <name type="common">Ideonella sakaiensis</name>
    <dbReference type="NCBI Taxonomy" id="1547922"/>
    <lineage>
        <taxon>Bacteria</taxon>
        <taxon>Pseudomonadati</taxon>
        <taxon>Pseudomonadota</taxon>
        <taxon>Betaproteobacteria</taxon>
        <taxon>Burkholderiales</taxon>
        <taxon>Sphaerotilaceae</taxon>
        <taxon>Piscinibacter</taxon>
    </lineage>
</organism>
<dbReference type="SMART" id="SM00382">
    <property type="entry name" value="AAA"/>
    <property type="match status" value="1"/>
</dbReference>
<dbReference type="GO" id="GO:0005886">
    <property type="term" value="C:plasma membrane"/>
    <property type="evidence" value="ECO:0007669"/>
    <property type="project" value="TreeGrafter"/>
</dbReference>
<evidence type="ECO:0000256" key="3">
    <source>
        <dbReference type="ARBA" id="ARBA00022741"/>
    </source>
</evidence>
<keyword evidence="4 6" id="KW-0067">ATP-binding</keyword>